<comment type="caution">
    <text evidence="1">The sequence shown here is derived from an EMBL/GenBank/DDBJ whole genome shotgun (WGS) entry which is preliminary data.</text>
</comment>
<dbReference type="Proteomes" id="UP001642409">
    <property type="component" value="Unassembled WGS sequence"/>
</dbReference>
<dbReference type="EMBL" id="CAXDID020000002">
    <property type="protein sequence ID" value="CAL5970857.1"/>
    <property type="molecule type" value="Genomic_DNA"/>
</dbReference>
<proteinExistence type="predicted"/>
<organism evidence="1 2">
    <name type="scientific">Hexamita inflata</name>
    <dbReference type="NCBI Taxonomy" id="28002"/>
    <lineage>
        <taxon>Eukaryota</taxon>
        <taxon>Metamonada</taxon>
        <taxon>Diplomonadida</taxon>
        <taxon>Hexamitidae</taxon>
        <taxon>Hexamitinae</taxon>
        <taxon>Hexamita</taxon>
    </lineage>
</organism>
<reference evidence="1 2" key="1">
    <citation type="submission" date="2024-07" db="EMBL/GenBank/DDBJ databases">
        <authorList>
            <person name="Akdeniz Z."/>
        </authorList>
    </citation>
    <scope>NUCLEOTIDE SEQUENCE [LARGE SCALE GENOMIC DNA]</scope>
</reference>
<keyword evidence="2" id="KW-1185">Reference proteome</keyword>
<sequence length="132" mass="14577">MITQLTITVNQTTSLLKNQVEGTKGDIRTIQNQITGIHTIINNITSVNTIQSQDIQALKNQQSPIMNGVLWCTMAKGVFPKVTGYCTKSKQCCYQGMEAFFGTKKFCMVQVSDGSLDYNLITEAVCGQFVLI</sequence>
<gene>
    <name evidence="1" type="ORF">HINF_LOCUS797</name>
</gene>
<protein>
    <submittedName>
        <fullName evidence="1">Hypothetical_protein</fullName>
    </submittedName>
</protein>
<evidence type="ECO:0000313" key="2">
    <source>
        <dbReference type="Proteomes" id="UP001642409"/>
    </source>
</evidence>
<name>A0ABP1GFG0_9EUKA</name>
<accession>A0ABP1GFG0</accession>
<evidence type="ECO:0000313" key="1">
    <source>
        <dbReference type="EMBL" id="CAL5970857.1"/>
    </source>
</evidence>